<evidence type="ECO:0000313" key="2">
    <source>
        <dbReference type="Proteomes" id="UP000053825"/>
    </source>
</evidence>
<evidence type="ECO:0000313" key="1">
    <source>
        <dbReference type="EMBL" id="KOC60356.1"/>
    </source>
</evidence>
<sequence>MKSEHPVRVTKIRFQESNTNFSCFATIQSKVSVVSFAEEVKEHRKRRLLSFDKRLESSLGVD</sequence>
<organism evidence="1 2">
    <name type="scientific">Habropoda laboriosa</name>
    <dbReference type="NCBI Taxonomy" id="597456"/>
    <lineage>
        <taxon>Eukaryota</taxon>
        <taxon>Metazoa</taxon>
        <taxon>Ecdysozoa</taxon>
        <taxon>Arthropoda</taxon>
        <taxon>Hexapoda</taxon>
        <taxon>Insecta</taxon>
        <taxon>Pterygota</taxon>
        <taxon>Neoptera</taxon>
        <taxon>Endopterygota</taxon>
        <taxon>Hymenoptera</taxon>
        <taxon>Apocrita</taxon>
        <taxon>Aculeata</taxon>
        <taxon>Apoidea</taxon>
        <taxon>Anthophila</taxon>
        <taxon>Apidae</taxon>
        <taxon>Habropoda</taxon>
    </lineage>
</organism>
<dbReference type="AlphaFoldDB" id="A0A0L7QPF4"/>
<proteinExistence type="predicted"/>
<keyword evidence="2" id="KW-1185">Reference proteome</keyword>
<protein>
    <submittedName>
        <fullName evidence="1">Uncharacterized protein</fullName>
    </submittedName>
</protein>
<dbReference type="Proteomes" id="UP000053825">
    <property type="component" value="Unassembled WGS sequence"/>
</dbReference>
<accession>A0A0L7QPF4</accession>
<reference evidence="1 2" key="1">
    <citation type="submission" date="2015-07" db="EMBL/GenBank/DDBJ databases">
        <title>The genome of Habropoda laboriosa.</title>
        <authorList>
            <person name="Pan H."/>
            <person name="Kapheim K."/>
        </authorList>
    </citation>
    <scope>NUCLEOTIDE SEQUENCE [LARGE SCALE GENOMIC DNA]</scope>
    <source>
        <strain evidence="1">0110345459</strain>
    </source>
</reference>
<name>A0A0L7QPF4_9HYME</name>
<dbReference type="EMBL" id="KQ414842">
    <property type="protein sequence ID" value="KOC60356.1"/>
    <property type="molecule type" value="Genomic_DNA"/>
</dbReference>
<gene>
    <name evidence="1" type="ORF">WH47_08744</name>
</gene>